<gene>
    <name evidence="4" type="ORF">BO83DRAFT_453035</name>
</gene>
<reference evidence="4" key="1">
    <citation type="submission" date="2016-12" db="EMBL/GenBank/DDBJ databases">
        <title>The genomes of Aspergillus section Nigri reveals drivers in fungal speciation.</title>
        <authorList>
            <consortium name="DOE Joint Genome Institute"/>
            <person name="Vesth T.C."/>
            <person name="Nybo J."/>
            <person name="Theobald S."/>
            <person name="Brandl J."/>
            <person name="Frisvad J.C."/>
            <person name="Nielsen K.F."/>
            <person name="Lyhne E.K."/>
            <person name="Kogle M.E."/>
            <person name="Kuo A."/>
            <person name="Riley R."/>
            <person name="Clum A."/>
            <person name="Nolan M."/>
            <person name="Lipzen A."/>
            <person name="Salamov A."/>
            <person name="Henrissat B."/>
            <person name="Wiebenga A."/>
            <person name="De vries R.P."/>
            <person name="Grigoriev I.V."/>
            <person name="Mortensen U.H."/>
            <person name="Andersen M.R."/>
            <person name="Baker S.E."/>
        </authorList>
    </citation>
    <scope>NUCLEOTIDE SEQUENCE</scope>
    <source>
        <strain evidence="4">CBS 122712</strain>
    </source>
</reference>
<dbReference type="OrthoDB" id="419598at2759"/>
<evidence type="ECO:0000256" key="2">
    <source>
        <dbReference type="ARBA" id="ARBA00022857"/>
    </source>
</evidence>
<dbReference type="EMBL" id="MSFU01000027">
    <property type="protein sequence ID" value="PWY65407.1"/>
    <property type="molecule type" value="Genomic_DNA"/>
</dbReference>
<protein>
    <submittedName>
        <fullName evidence="4">NAD(P)-binding protein</fullName>
    </submittedName>
</protein>
<dbReference type="SUPFAM" id="SSF51735">
    <property type="entry name" value="NAD(P)-binding Rossmann-fold domains"/>
    <property type="match status" value="1"/>
</dbReference>
<dbReference type="Proteomes" id="UP000246171">
    <property type="component" value="Unassembled WGS sequence"/>
</dbReference>
<dbReference type="InterPro" id="IPR051164">
    <property type="entry name" value="NmrA-like_oxidored"/>
</dbReference>
<proteinExistence type="inferred from homology"/>
<dbReference type="Gene3D" id="3.40.50.720">
    <property type="entry name" value="NAD(P)-binding Rossmann-like Domain"/>
    <property type="match status" value="1"/>
</dbReference>
<comment type="caution">
    <text evidence="4">The sequence shown here is derived from an EMBL/GenBank/DDBJ whole genome shotgun (WGS) entry which is preliminary data.</text>
</comment>
<keyword evidence="2" id="KW-0521">NADP</keyword>
<dbReference type="Pfam" id="PF05368">
    <property type="entry name" value="NmrA"/>
    <property type="match status" value="1"/>
</dbReference>
<dbReference type="RefSeq" id="XP_025384462.1">
    <property type="nucleotide sequence ID" value="XM_025536888.1"/>
</dbReference>
<dbReference type="InterPro" id="IPR036291">
    <property type="entry name" value="NAD(P)-bd_dom_sf"/>
</dbReference>
<dbReference type="AlphaFoldDB" id="A0A317UY17"/>
<comment type="similarity">
    <text evidence="1">Belongs to the NmrA-type oxidoreductase family.</text>
</comment>
<evidence type="ECO:0000313" key="4">
    <source>
        <dbReference type="EMBL" id="PWY65407.1"/>
    </source>
</evidence>
<feature type="domain" description="NmrA-like" evidence="3">
    <location>
        <begin position="7"/>
        <end position="235"/>
    </location>
</feature>
<accession>A0A317UY17</accession>
<name>A0A317UY17_ASPEC</name>
<dbReference type="VEuPathDB" id="FungiDB:BO83DRAFT_453035"/>
<dbReference type="GO" id="GO:0005634">
    <property type="term" value="C:nucleus"/>
    <property type="evidence" value="ECO:0007669"/>
    <property type="project" value="TreeGrafter"/>
</dbReference>
<evidence type="ECO:0000256" key="1">
    <source>
        <dbReference type="ARBA" id="ARBA00006328"/>
    </source>
</evidence>
<keyword evidence="5" id="KW-1185">Reference proteome</keyword>
<evidence type="ECO:0000313" key="5">
    <source>
        <dbReference type="Proteomes" id="UP000246171"/>
    </source>
</evidence>
<evidence type="ECO:0000259" key="3">
    <source>
        <dbReference type="Pfam" id="PF05368"/>
    </source>
</evidence>
<organism evidence="4 5">
    <name type="scientific">Aspergillus eucalypticola (strain CBS 122712 / IBT 29274)</name>
    <dbReference type="NCBI Taxonomy" id="1448314"/>
    <lineage>
        <taxon>Eukaryota</taxon>
        <taxon>Fungi</taxon>
        <taxon>Dikarya</taxon>
        <taxon>Ascomycota</taxon>
        <taxon>Pezizomycotina</taxon>
        <taxon>Eurotiomycetes</taxon>
        <taxon>Eurotiomycetidae</taxon>
        <taxon>Eurotiales</taxon>
        <taxon>Aspergillaceae</taxon>
        <taxon>Aspergillus</taxon>
        <taxon>Aspergillus subgen. Circumdati</taxon>
    </lineage>
</organism>
<sequence>MLVNYDDDVILLTCASGKQCSKLIPLLYNKWKQLRLAVNSAASEECLKAMYPNATVVRADMARIDDARRLLSGVTSILYIGPSIHSHETEIGYNMIDAARNEFEHGNLKHFVYSSVLHPQLRKLPNHDCKRYVEEYLIESGLNYTIIQPSHILDQFSVDKVLQSREPVLPVNFDPQVTFSFTALQDLAEAFACILEERGRHYLAQYTACSTRPTSYADIARMLGEQIGKSIEIKQEDYFTAANWFQNMFRAKNGDVPPATRDAIHRLLLYYNFYGIKGNPNVLAWLIKREPTTIKDFLHQRVSEFWASK</sequence>
<dbReference type="PANTHER" id="PTHR42748:SF31">
    <property type="entry name" value="NMRA-LIKE DOMAIN-CONTAINING PROTEIN-RELATED"/>
    <property type="match status" value="1"/>
</dbReference>
<dbReference type="GeneID" id="37058850"/>
<dbReference type="PANTHER" id="PTHR42748">
    <property type="entry name" value="NITROGEN METABOLITE REPRESSION PROTEIN NMRA FAMILY MEMBER"/>
    <property type="match status" value="1"/>
</dbReference>
<dbReference type="InterPro" id="IPR008030">
    <property type="entry name" value="NmrA-like"/>
</dbReference>